<organism evidence="1 2">
    <name type="scientific">Actinokineospora cianjurensis</name>
    <dbReference type="NCBI Taxonomy" id="585224"/>
    <lineage>
        <taxon>Bacteria</taxon>
        <taxon>Bacillati</taxon>
        <taxon>Actinomycetota</taxon>
        <taxon>Actinomycetes</taxon>
        <taxon>Pseudonocardiales</taxon>
        <taxon>Pseudonocardiaceae</taxon>
        <taxon>Actinokineospora</taxon>
    </lineage>
</organism>
<proteinExistence type="predicted"/>
<gene>
    <name evidence="1" type="ORF">CLV68_5231</name>
</gene>
<sequence>MSTRDWTFDLALPLPPMRVSLPPNTYDAIVIDGDTCASVVMEPDTLFRHMLTMVSDPAATCLQVNDTIGFWVGKDSADHFDRSPAANYVLERMLSDIAVGAYPDTEETRLAAVARFAGPGVPVLHGPCVITGMGLDERVLAPLSAVFWDWFEPVQEVMDQLRAGHQFAGFLRDQEIPVRSIVSVTIRSE</sequence>
<comment type="caution">
    <text evidence="1">The sequence shown here is derived from an EMBL/GenBank/DDBJ whole genome shotgun (WGS) entry which is preliminary data.</text>
</comment>
<protein>
    <submittedName>
        <fullName evidence="1">Uncharacterized protein</fullName>
    </submittedName>
</protein>
<evidence type="ECO:0000313" key="1">
    <source>
        <dbReference type="EMBL" id="RLK54842.1"/>
    </source>
</evidence>
<accession>A0A421AYA1</accession>
<dbReference type="AlphaFoldDB" id="A0A421AYA1"/>
<reference evidence="1 2" key="1">
    <citation type="submission" date="2018-10" db="EMBL/GenBank/DDBJ databases">
        <title>Genomic Encyclopedia of Archaeal and Bacterial Type Strains, Phase II (KMG-II): from individual species to whole genera.</title>
        <authorList>
            <person name="Goeker M."/>
        </authorList>
    </citation>
    <scope>NUCLEOTIDE SEQUENCE [LARGE SCALE GENOMIC DNA]</scope>
    <source>
        <strain evidence="1 2">DSM 45657</strain>
    </source>
</reference>
<dbReference type="Proteomes" id="UP000282454">
    <property type="component" value="Unassembled WGS sequence"/>
</dbReference>
<keyword evidence="2" id="KW-1185">Reference proteome</keyword>
<evidence type="ECO:0000313" key="2">
    <source>
        <dbReference type="Proteomes" id="UP000282454"/>
    </source>
</evidence>
<name>A0A421AYA1_9PSEU</name>
<dbReference type="EMBL" id="RCDD01000005">
    <property type="protein sequence ID" value="RLK54842.1"/>
    <property type="molecule type" value="Genomic_DNA"/>
</dbReference>